<keyword evidence="1" id="KW-0677">Repeat</keyword>
<feature type="transmembrane region" description="Helical" evidence="3">
    <location>
        <begin position="157"/>
        <end position="174"/>
    </location>
</feature>
<feature type="transmembrane region" description="Helical" evidence="3">
    <location>
        <begin position="395"/>
        <end position="412"/>
    </location>
</feature>
<dbReference type="Gene3D" id="1.25.40.10">
    <property type="entry name" value="Tetratricopeptide repeat domain"/>
    <property type="match status" value="2"/>
</dbReference>
<feature type="transmembrane region" description="Helical" evidence="3">
    <location>
        <begin position="93"/>
        <end position="114"/>
    </location>
</feature>
<dbReference type="SMART" id="SM00028">
    <property type="entry name" value="TPR"/>
    <property type="match status" value="5"/>
</dbReference>
<feature type="chain" id="PRO_5021818023" evidence="4">
    <location>
        <begin position="21"/>
        <end position="686"/>
    </location>
</feature>
<dbReference type="Pfam" id="PF13432">
    <property type="entry name" value="TPR_16"/>
    <property type="match status" value="3"/>
</dbReference>
<keyword evidence="4" id="KW-0732">Signal</keyword>
<keyword evidence="3" id="KW-1133">Transmembrane helix</keyword>
<evidence type="ECO:0000256" key="3">
    <source>
        <dbReference type="SAM" id="Phobius"/>
    </source>
</evidence>
<name>A0A538SBP0_UNCEI</name>
<dbReference type="EMBL" id="VBOR01000066">
    <property type="protein sequence ID" value="TMQ48790.1"/>
    <property type="molecule type" value="Genomic_DNA"/>
</dbReference>
<dbReference type="SUPFAM" id="SSF48452">
    <property type="entry name" value="TPR-like"/>
    <property type="match status" value="1"/>
</dbReference>
<proteinExistence type="predicted"/>
<dbReference type="InterPro" id="IPR011990">
    <property type="entry name" value="TPR-like_helical_dom_sf"/>
</dbReference>
<dbReference type="Proteomes" id="UP000316292">
    <property type="component" value="Unassembled WGS sequence"/>
</dbReference>
<dbReference type="InterPro" id="IPR052346">
    <property type="entry name" value="O-mannosyl-transferase_TMTC"/>
</dbReference>
<dbReference type="PANTHER" id="PTHR44227">
    <property type="match status" value="1"/>
</dbReference>
<protein>
    <submittedName>
        <fullName evidence="5">Tetratricopeptide repeat protein</fullName>
    </submittedName>
</protein>
<reference evidence="5 6" key="1">
    <citation type="journal article" date="2019" name="Nat. Microbiol.">
        <title>Mediterranean grassland soil C-N compound turnover is dependent on rainfall and depth, and is mediated by genomically divergent microorganisms.</title>
        <authorList>
            <person name="Diamond S."/>
            <person name="Andeer P.F."/>
            <person name="Li Z."/>
            <person name="Crits-Christoph A."/>
            <person name="Burstein D."/>
            <person name="Anantharaman K."/>
            <person name="Lane K.R."/>
            <person name="Thomas B.C."/>
            <person name="Pan C."/>
            <person name="Northen T.R."/>
            <person name="Banfield J.F."/>
        </authorList>
    </citation>
    <scope>NUCLEOTIDE SEQUENCE [LARGE SCALE GENOMIC DNA]</scope>
    <source>
        <strain evidence="5">WS_1</strain>
    </source>
</reference>
<dbReference type="PANTHER" id="PTHR44227:SF3">
    <property type="entry name" value="PROTEIN O-MANNOSYL-TRANSFERASE TMTC4"/>
    <property type="match status" value="1"/>
</dbReference>
<accession>A0A538SBP0</accession>
<organism evidence="5 6">
    <name type="scientific">Eiseniibacteriota bacterium</name>
    <dbReference type="NCBI Taxonomy" id="2212470"/>
    <lineage>
        <taxon>Bacteria</taxon>
        <taxon>Candidatus Eiseniibacteriota</taxon>
    </lineage>
</organism>
<dbReference type="InterPro" id="IPR019734">
    <property type="entry name" value="TPR_rpt"/>
</dbReference>
<keyword evidence="3" id="KW-0812">Transmembrane</keyword>
<feature type="transmembrane region" description="Helical" evidence="3">
    <location>
        <begin position="226"/>
        <end position="245"/>
    </location>
</feature>
<feature type="transmembrane region" description="Helical" evidence="3">
    <location>
        <begin position="335"/>
        <end position="357"/>
    </location>
</feature>
<evidence type="ECO:0000256" key="1">
    <source>
        <dbReference type="ARBA" id="ARBA00022737"/>
    </source>
</evidence>
<evidence type="ECO:0000313" key="5">
    <source>
        <dbReference type="EMBL" id="TMQ48790.1"/>
    </source>
</evidence>
<keyword evidence="2" id="KW-0802">TPR repeat</keyword>
<feature type="signal peptide" evidence="4">
    <location>
        <begin position="1"/>
        <end position="20"/>
    </location>
</feature>
<comment type="caution">
    <text evidence="5">The sequence shown here is derived from an EMBL/GenBank/DDBJ whole genome shotgun (WGS) entry which is preliminary data.</text>
</comment>
<evidence type="ECO:0000256" key="4">
    <source>
        <dbReference type="SAM" id="SignalP"/>
    </source>
</evidence>
<gene>
    <name evidence="5" type="ORF">E6K71_06655</name>
</gene>
<keyword evidence="3" id="KW-0472">Membrane</keyword>
<evidence type="ECO:0000256" key="2">
    <source>
        <dbReference type="ARBA" id="ARBA00022803"/>
    </source>
</evidence>
<dbReference type="AlphaFoldDB" id="A0A538SBP0"/>
<feature type="transmembrane region" description="Helical" evidence="3">
    <location>
        <begin position="310"/>
        <end position="328"/>
    </location>
</feature>
<evidence type="ECO:0000313" key="6">
    <source>
        <dbReference type="Proteomes" id="UP000316292"/>
    </source>
</evidence>
<sequence>MPRRTLVALFFFLLAIPLYANTIRNGYAVDDTLFITDNVYTKSGIRGIPDIFSHDSFQGFFQEKKSLVSGGRYRPLSIATFALEYQVAGLNPAIGHAINLILYGLTGALIYLLLLRLLPPDPKTRWWMAPPFLITLLFMTHPLHTEVVANIKSRDEILGLIFGVLAFHAFLSYCERPGGRSVLYLAAGALLYLLGLLSKETLIPFLLIIPLGIWFFRKLDARRLGTVFVTMVVPLAGYFAVRGIFAGPMKIVRTGDLLNDPFTYATLEQRVATIFKTVGIYLRLFLFPHPLSSDYYYNQVPLTHLGDPASFLPVLITLGLAVLAFAGIRDRNPIAFGLLFFAISFSIVSNLFFSIGTTMAERFLYTPSLGLAISAVFGARALFEKLAGKAGPRAAAGFLILVCAAFSVKTVLRNFAWKDNYTLFTTDIKVAPNSAKIQAAVASILEEEANKKKDPAAHRGLMEDAVRHFKRALRIYPEHSLAWFGLGNLLAGEGKERAAEAIECYRHVVALEPDKAIAYRNLALTSDQIGDLKTALESIRRYRSLKPGEVEAGLLEASYLFKAGRIGESIRVREELARAHPRDAQLWSDVGLFFAKSAHDYPKATEYLARVVQLDSTKVAFYENLGYAQILNGQHRAAVETLEKGVARFGETRLLEYNLGVAWNELGDRKKSERALARAKELGWSQ</sequence>
<feature type="transmembrane region" description="Helical" evidence="3">
    <location>
        <begin position="363"/>
        <end position="383"/>
    </location>
</feature>